<accession>A0A1W6P114</accession>
<proteinExistence type="predicted"/>
<dbReference type="Gene3D" id="3.40.50.1820">
    <property type="entry name" value="alpha/beta hydrolase"/>
    <property type="match status" value="1"/>
</dbReference>
<gene>
    <name evidence="2" type="ORF">BVG79_01790</name>
</gene>
<evidence type="ECO:0000259" key="1">
    <source>
        <dbReference type="Pfam" id="PF12697"/>
    </source>
</evidence>
<name>A0A1W6P114_9RHOB</name>
<dbReference type="STRING" id="92947.BVG79_01790"/>
<dbReference type="AlphaFoldDB" id="A0A1W6P114"/>
<evidence type="ECO:0000313" key="2">
    <source>
        <dbReference type="EMBL" id="ARO15134.1"/>
    </source>
</evidence>
<dbReference type="KEGG" id="kro:BVG79_01790"/>
<organism evidence="2 3">
    <name type="scientific">Ketogulonicigenium robustum</name>
    <dbReference type="NCBI Taxonomy" id="92947"/>
    <lineage>
        <taxon>Bacteria</taxon>
        <taxon>Pseudomonadati</taxon>
        <taxon>Pseudomonadota</taxon>
        <taxon>Alphaproteobacteria</taxon>
        <taxon>Rhodobacterales</taxon>
        <taxon>Roseobacteraceae</taxon>
        <taxon>Ketogulonicigenium</taxon>
    </lineage>
</organism>
<protein>
    <recommendedName>
        <fullName evidence="1">AB hydrolase-1 domain-containing protein</fullName>
    </recommendedName>
</protein>
<feature type="domain" description="AB hydrolase-1" evidence="1">
    <location>
        <begin position="84"/>
        <end position="274"/>
    </location>
</feature>
<dbReference type="InterPro" id="IPR000073">
    <property type="entry name" value="AB_hydrolase_1"/>
</dbReference>
<dbReference type="SUPFAM" id="SSF53474">
    <property type="entry name" value="alpha/beta-Hydrolases"/>
    <property type="match status" value="1"/>
</dbReference>
<sequence>MAPLIPAAALFDQRPVFMPEGRMTSPPVTGKRILIPESIFEGAHLRATHFAGGSGVNGQQLMVVFDYRKEGRAGFSAATHSSSFARQGYGQLSIRTARNDWYMNADTAALEAVLPALAARYQRVHLLGYSMGGFGALRFASALRADRAVVVSPQYALDPAVVPFEGRYPAMPGVLAANAAVGGMLVFDPFVPEDRLHAALIGRAFPRLQRVVLPFGGHPAIRSLRAVRGQWWLQRAAALAGDDVAAVQAAHRAARPLSQGYWQRLSQRAARTGHDALAAFAATRAAALPAVAGDGESGESA</sequence>
<evidence type="ECO:0000313" key="3">
    <source>
        <dbReference type="Proteomes" id="UP000242447"/>
    </source>
</evidence>
<dbReference type="InterPro" id="IPR029058">
    <property type="entry name" value="AB_hydrolase_fold"/>
</dbReference>
<dbReference type="EMBL" id="CP019937">
    <property type="protein sequence ID" value="ARO15134.1"/>
    <property type="molecule type" value="Genomic_DNA"/>
</dbReference>
<reference evidence="2 3" key="1">
    <citation type="submission" date="2017-02" db="EMBL/GenBank/DDBJ databases">
        <title>Ketogulonicigenium robustum SPU B003 Genome sequencing and assembly.</title>
        <authorList>
            <person name="Li Y."/>
            <person name="Liu L."/>
            <person name="Wang C."/>
            <person name="Zhang M."/>
            <person name="Zhang T."/>
            <person name="Zhang Y."/>
        </authorList>
    </citation>
    <scope>NUCLEOTIDE SEQUENCE [LARGE SCALE GENOMIC DNA]</scope>
    <source>
        <strain evidence="2 3">SPU_B003</strain>
    </source>
</reference>
<keyword evidence="3" id="KW-1185">Reference proteome</keyword>
<dbReference type="Proteomes" id="UP000242447">
    <property type="component" value="Chromosome"/>
</dbReference>
<dbReference type="Pfam" id="PF12697">
    <property type="entry name" value="Abhydrolase_6"/>
    <property type="match status" value="1"/>
</dbReference>